<proteinExistence type="predicted"/>
<dbReference type="AlphaFoldDB" id="G5GH56"/>
<dbReference type="OrthoDB" id="9801841at2"/>
<dbReference type="CDD" id="cd00143">
    <property type="entry name" value="PP2Cc"/>
    <property type="match status" value="1"/>
</dbReference>
<dbReference type="SUPFAM" id="SSF81606">
    <property type="entry name" value="PP2C-like"/>
    <property type="match status" value="1"/>
</dbReference>
<dbReference type="eggNOG" id="COG0631">
    <property type="taxonomic scope" value="Bacteria"/>
</dbReference>
<feature type="domain" description="PPM-type phosphatase" evidence="1">
    <location>
        <begin position="2"/>
        <end position="247"/>
    </location>
</feature>
<organism evidence="2 3">
    <name type="scientific">Johnsonella ignava ATCC 51276</name>
    <dbReference type="NCBI Taxonomy" id="679200"/>
    <lineage>
        <taxon>Bacteria</taxon>
        <taxon>Bacillati</taxon>
        <taxon>Bacillota</taxon>
        <taxon>Clostridia</taxon>
        <taxon>Lachnospirales</taxon>
        <taxon>Lachnospiraceae</taxon>
        <taxon>Johnsonella</taxon>
    </lineage>
</organism>
<dbReference type="Proteomes" id="UP000003011">
    <property type="component" value="Unassembled WGS sequence"/>
</dbReference>
<keyword evidence="3" id="KW-1185">Reference proteome</keyword>
<reference evidence="2 3" key="1">
    <citation type="submission" date="2011-08" db="EMBL/GenBank/DDBJ databases">
        <title>The Genome Sequence of Johnsonella ignava ATCC 51276.</title>
        <authorList>
            <consortium name="The Broad Institute Genome Sequencing Platform"/>
            <person name="Earl A."/>
            <person name="Ward D."/>
            <person name="Feldgarden M."/>
            <person name="Gevers D."/>
            <person name="Izard J."/>
            <person name="Blanton J.M."/>
            <person name="Baranova O.V."/>
            <person name="Dewhirst F.E."/>
            <person name="Young S.K."/>
            <person name="Zeng Q."/>
            <person name="Gargeya S."/>
            <person name="Fitzgerald M."/>
            <person name="Haas B."/>
            <person name="Abouelleil A."/>
            <person name="Alvarado L."/>
            <person name="Arachchi H.M."/>
            <person name="Berlin A."/>
            <person name="Brown A."/>
            <person name="Chapman S.B."/>
            <person name="Chen Z."/>
            <person name="Dunbar C."/>
            <person name="Freedman E."/>
            <person name="Gearin G."/>
            <person name="Gellesch M."/>
            <person name="Goldberg J."/>
            <person name="Griggs A."/>
            <person name="Gujja S."/>
            <person name="Heiman D."/>
            <person name="Howarth C."/>
            <person name="Larson L."/>
            <person name="Lui A."/>
            <person name="MacDonald P.J.P."/>
            <person name="Montmayeur A."/>
            <person name="Murphy C."/>
            <person name="Neiman D."/>
            <person name="Pearson M."/>
            <person name="Priest M."/>
            <person name="Roberts A."/>
            <person name="Saif S."/>
            <person name="Shea T."/>
            <person name="Shenoy N."/>
            <person name="Sisk P."/>
            <person name="Stolte C."/>
            <person name="Sykes S."/>
            <person name="Wortman J."/>
            <person name="Nusbaum C."/>
            <person name="Birren B."/>
        </authorList>
    </citation>
    <scope>NUCLEOTIDE SEQUENCE [LARGE SCALE GENOMIC DNA]</scope>
    <source>
        <strain evidence="2 3">ATCC 51276</strain>
    </source>
</reference>
<dbReference type="InterPro" id="IPR015655">
    <property type="entry name" value="PP2C"/>
</dbReference>
<protein>
    <recommendedName>
        <fullName evidence="1">PPM-type phosphatase domain-containing protein</fullName>
    </recommendedName>
</protein>
<evidence type="ECO:0000259" key="1">
    <source>
        <dbReference type="PROSITE" id="PS51746"/>
    </source>
</evidence>
<dbReference type="RefSeq" id="WP_005540192.1">
    <property type="nucleotide sequence ID" value="NZ_JH378831.1"/>
</dbReference>
<dbReference type="PANTHER" id="PTHR13832:SF827">
    <property type="entry name" value="PROTEIN PHOSPHATASE 1L"/>
    <property type="match status" value="1"/>
</dbReference>
<dbReference type="Gene3D" id="3.60.40.10">
    <property type="entry name" value="PPM-type phosphatase domain"/>
    <property type="match status" value="1"/>
</dbReference>
<dbReference type="STRING" id="679200.HMPREF9333_00896"/>
<accession>G5GH56</accession>
<dbReference type="SMART" id="SM00332">
    <property type="entry name" value="PP2Cc"/>
    <property type="match status" value="1"/>
</dbReference>
<dbReference type="GO" id="GO:0004722">
    <property type="term" value="F:protein serine/threonine phosphatase activity"/>
    <property type="evidence" value="ECO:0007669"/>
    <property type="project" value="InterPro"/>
</dbReference>
<evidence type="ECO:0000313" key="3">
    <source>
        <dbReference type="Proteomes" id="UP000003011"/>
    </source>
</evidence>
<dbReference type="SMART" id="SM00331">
    <property type="entry name" value="PP2C_SIG"/>
    <property type="match status" value="1"/>
</dbReference>
<evidence type="ECO:0000313" key="2">
    <source>
        <dbReference type="EMBL" id="EHI55853.1"/>
    </source>
</evidence>
<dbReference type="Pfam" id="PF13672">
    <property type="entry name" value="PP2C_2"/>
    <property type="match status" value="1"/>
</dbReference>
<dbReference type="EMBL" id="ACZL01000015">
    <property type="protein sequence ID" value="EHI55853.1"/>
    <property type="molecule type" value="Genomic_DNA"/>
</dbReference>
<dbReference type="PATRIC" id="fig|679200.3.peg.945"/>
<dbReference type="PROSITE" id="PS51746">
    <property type="entry name" value="PPM_2"/>
    <property type="match status" value="1"/>
</dbReference>
<dbReference type="HOGENOM" id="CLU_034545_4_1_9"/>
<dbReference type="PANTHER" id="PTHR13832">
    <property type="entry name" value="PROTEIN PHOSPHATASE 2C"/>
    <property type="match status" value="1"/>
</dbReference>
<name>G5GH56_9FIRM</name>
<sequence length="257" mass="28064">MRVAALSDKGMARAANQDSIFTSIKPVGCLPNLYIVADGMGGEKAGGYASNSAIEYLLAYMTQNSTGNVNTKKENKPSKVLADAICYANMSIYKEALNNDNLHGMGTTLVAASITEGILYVCNVGDSRLYIVNDSIRQITRDHSYVEEMVLKGFMDRNSIEYEQNKNLITRAVGVKKDIDIDIFEMDFNDRDVILLCSDGLTNMLYDDDILETVRNAGDIDNAAKTLVALANNRGGVDNISVILVTSDNYGVDEVDL</sequence>
<dbReference type="InterPro" id="IPR001932">
    <property type="entry name" value="PPM-type_phosphatase-like_dom"/>
</dbReference>
<comment type="caution">
    <text evidence="2">The sequence shown here is derived from an EMBL/GenBank/DDBJ whole genome shotgun (WGS) entry which is preliminary data.</text>
</comment>
<gene>
    <name evidence="2" type="ORF">HMPREF9333_00896</name>
</gene>
<dbReference type="InterPro" id="IPR036457">
    <property type="entry name" value="PPM-type-like_dom_sf"/>
</dbReference>
<dbReference type="NCBIfam" id="NF033484">
    <property type="entry name" value="Stp1_PP2C_phos"/>
    <property type="match status" value="1"/>
</dbReference>